<dbReference type="Proteomes" id="UP000515124">
    <property type="component" value="Unplaced"/>
</dbReference>
<protein>
    <submittedName>
        <fullName evidence="3">Uncharacterized protein LOC110765193 isoform X2</fullName>
    </submittedName>
</protein>
<proteinExistence type="predicted"/>
<accession>A0A6P5TA71</accession>
<evidence type="ECO:0000256" key="1">
    <source>
        <dbReference type="SAM" id="MobiDB-lite"/>
    </source>
</evidence>
<evidence type="ECO:0000313" key="3">
    <source>
        <dbReference type="RefSeq" id="XP_021823960.1"/>
    </source>
</evidence>
<dbReference type="GeneID" id="110765193"/>
<name>A0A6P5TA71_PRUAV</name>
<feature type="region of interest" description="Disordered" evidence="1">
    <location>
        <begin position="48"/>
        <end position="75"/>
    </location>
</feature>
<reference evidence="3" key="1">
    <citation type="submission" date="2025-08" db="UniProtKB">
        <authorList>
            <consortium name="RefSeq"/>
        </authorList>
    </citation>
    <scope>IDENTIFICATION</scope>
</reference>
<dbReference type="AlphaFoldDB" id="A0A6P5TA71"/>
<feature type="region of interest" description="Disordered" evidence="1">
    <location>
        <begin position="107"/>
        <end position="128"/>
    </location>
</feature>
<gene>
    <name evidence="3" type="primary">LOC110765193</name>
</gene>
<evidence type="ECO:0000313" key="2">
    <source>
        <dbReference type="Proteomes" id="UP000515124"/>
    </source>
</evidence>
<keyword evidence="2" id="KW-1185">Reference proteome</keyword>
<organism evidence="2 3">
    <name type="scientific">Prunus avium</name>
    <name type="common">Cherry</name>
    <name type="synonym">Cerasus avium</name>
    <dbReference type="NCBI Taxonomy" id="42229"/>
    <lineage>
        <taxon>Eukaryota</taxon>
        <taxon>Viridiplantae</taxon>
        <taxon>Streptophyta</taxon>
        <taxon>Embryophyta</taxon>
        <taxon>Tracheophyta</taxon>
        <taxon>Spermatophyta</taxon>
        <taxon>Magnoliopsida</taxon>
        <taxon>eudicotyledons</taxon>
        <taxon>Gunneridae</taxon>
        <taxon>Pentapetalae</taxon>
        <taxon>rosids</taxon>
        <taxon>fabids</taxon>
        <taxon>Rosales</taxon>
        <taxon>Rosaceae</taxon>
        <taxon>Amygdaloideae</taxon>
        <taxon>Amygdaleae</taxon>
        <taxon>Prunus</taxon>
    </lineage>
</organism>
<sequence>MDGLRGPWMIVTPRRKSKHMANDKGNKVPAGKNNGSRFDVLRQVGETPDMGESLANGHKAHTGKTQAGSSRRDADIGQKVWTKSTTNFVGSRTALNDISNAMVEENATRKTNSKNTDGPARMNPGTLVNRGKMIIGGKRIVQQISVQEQLNSWIQGNKEYNDKGTYIFGHQPPNIGASNIEHDEDCDTEFDDAHEGEIQQEHMEMSEGQNEPSLDEKIENNPFIIEGMPLGL</sequence>
<dbReference type="RefSeq" id="XP_021823960.1">
    <property type="nucleotide sequence ID" value="XM_021968268.1"/>
</dbReference>